<keyword evidence="2" id="KW-0808">Transferase</keyword>
<evidence type="ECO:0000313" key="3">
    <source>
        <dbReference type="Proteomes" id="UP000000485"/>
    </source>
</evidence>
<sequence length="117" mass="11201">MPVARHVCGAPAATGGTAILTHATRARGQRGRAAPVGPAPIRSVGPSDRGTAIDPGAAGRPSAGLRSVIDARTAPDPDGGRQSSSSSTVASGLGRPPGSSPAAASSSATTRNTTPAG</sequence>
<name>F7ZZQ2_CELGA</name>
<keyword evidence="2" id="KW-0418">Kinase</keyword>
<dbReference type="KEGG" id="cga:Celgi_2044"/>
<feature type="region of interest" description="Disordered" evidence="1">
    <location>
        <begin position="1"/>
        <end position="117"/>
    </location>
</feature>
<dbReference type="EMBL" id="CP002665">
    <property type="protein sequence ID" value="AEI12545.1"/>
    <property type="molecule type" value="Genomic_DNA"/>
</dbReference>
<dbReference type="Proteomes" id="UP000000485">
    <property type="component" value="Chromosome"/>
</dbReference>
<dbReference type="GO" id="GO:0004674">
    <property type="term" value="F:protein serine/threonine kinase activity"/>
    <property type="evidence" value="ECO:0007669"/>
    <property type="project" value="UniProtKB-KW"/>
</dbReference>
<accession>F7ZZQ2</accession>
<organism evidence="2 3">
    <name type="scientific">Cellulomonas gilvus (strain ATCC 13127 / NRRL B-14078)</name>
    <name type="common">Cellvibrio gilvus</name>
    <dbReference type="NCBI Taxonomy" id="593907"/>
    <lineage>
        <taxon>Bacteria</taxon>
        <taxon>Bacillati</taxon>
        <taxon>Actinomycetota</taxon>
        <taxon>Actinomycetes</taxon>
        <taxon>Micrococcales</taxon>
        <taxon>Cellulomonadaceae</taxon>
        <taxon>Cellulomonas</taxon>
    </lineage>
</organism>
<dbReference type="AlphaFoldDB" id="F7ZZQ2"/>
<feature type="compositionally biased region" description="Low complexity" evidence="1">
    <location>
        <begin position="31"/>
        <end position="42"/>
    </location>
</feature>
<evidence type="ECO:0000256" key="1">
    <source>
        <dbReference type="SAM" id="MobiDB-lite"/>
    </source>
</evidence>
<protein>
    <submittedName>
        <fullName evidence="2">Putative serine/threonine protein kinase</fullName>
    </submittedName>
</protein>
<feature type="compositionally biased region" description="Low complexity" evidence="1">
    <location>
        <begin position="83"/>
        <end position="117"/>
    </location>
</feature>
<gene>
    <name evidence="2" type="ordered locus">Celgi_2044</name>
</gene>
<dbReference type="HOGENOM" id="CLU_2080557_0_0_11"/>
<keyword evidence="2" id="KW-0723">Serine/threonine-protein kinase</keyword>
<keyword evidence="3" id="KW-1185">Reference proteome</keyword>
<reference evidence="3" key="1">
    <citation type="submission" date="2011-04" db="EMBL/GenBank/DDBJ databases">
        <title>Complete sequence of Cellvibrio gilvus ATCC 13127.</title>
        <authorList>
            <person name="Lucas S."/>
            <person name="Han J."/>
            <person name="Lapidus A."/>
            <person name="Cheng J.-F."/>
            <person name="Goodwin L."/>
            <person name="Pitluck S."/>
            <person name="Peters L."/>
            <person name="Munk A."/>
            <person name="Detter J.C."/>
            <person name="Han C."/>
            <person name="Tapia R."/>
            <person name="Land M."/>
            <person name="Hauser L."/>
            <person name="Kyrpides N."/>
            <person name="Ivanova N."/>
            <person name="Ovchinnikova G."/>
            <person name="Pagani I."/>
            <person name="Mead D."/>
            <person name="Brumm P."/>
            <person name="Woyke T."/>
        </authorList>
    </citation>
    <scope>NUCLEOTIDE SEQUENCE [LARGE SCALE GENOMIC DNA]</scope>
    <source>
        <strain evidence="3">ATCC 13127 / NRRL B-14078</strain>
    </source>
</reference>
<proteinExistence type="predicted"/>
<evidence type="ECO:0000313" key="2">
    <source>
        <dbReference type="EMBL" id="AEI12545.1"/>
    </source>
</evidence>